<dbReference type="PROSITE" id="PS00629">
    <property type="entry name" value="IMP_1"/>
    <property type="match status" value="1"/>
</dbReference>
<evidence type="ECO:0000256" key="7">
    <source>
        <dbReference type="PIRSR" id="PIRSR600760-2"/>
    </source>
</evidence>
<feature type="binding site" evidence="7">
    <location>
        <position position="96"/>
    </location>
    <ligand>
        <name>Mg(2+)</name>
        <dbReference type="ChEBI" id="CHEBI:18420"/>
        <label>1</label>
        <note>catalytic</note>
    </ligand>
</feature>
<dbReference type="GO" id="GO:0007165">
    <property type="term" value="P:signal transduction"/>
    <property type="evidence" value="ECO:0007669"/>
    <property type="project" value="TreeGrafter"/>
</dbReference>
<comment type="similarity">
    <text evidence="3 8">Belongs to the inositol monophosphatase superfamily.</text>
</comment>
<dbReference type="PANTHER" id="PTHR20854:SF4">
    <property type="entry name" value="INOSITOL-1-MONOPHOSPHATASE-RELATED"/>
    <property type="match status" value="1"/>
</dbReference>
<evidence type="ECO:0000313" key="9">
    <source>
        <dbReference type="EMBL" id="QNQ90355.1"/>
    </source>
</evidence>
<dbReference type="CDD" id="cd01639">
    <property type="entry name" value="IMPase"/>
    <property type="match status" value="1"/>
</dbReference>
<evidence type="ECO:0000313" key="10">
    <source>
        <dbReference type="Proteomes" id="UP000516320"/>
    </source>
</evidence>
<feature type="binding site" evidence="7">
    <location>
        <position position="224"/>
    </location>
    <ligand>
        <name>Mg(2+)</name>
        <dbReference type="ChEBI" id="CHEBI:18420"/>
        <label>1</label>
        <note>catalytic</note>
    </ligand>
</feature>
<keyword evidence="4 7" id="KW-0479">Metal-binding</keyword>
<reference evidence="9 10" key="1">
    <citation type="submission" date="2019-12" db="EMBL/GenBank/DDBJ databases">
        <title>Corynebacterium sp. nov., isolated from feces of the Anser Albifrons in China.</title>
        <authorList>
            <person name="Liu Q."/>
        </authorList>
    </citation>
    <scope>NUCLEOTIDE SEQUENCE [LARGE SCALE GENOMIC DNA]</scope>
    <source>
        <strain evidence="9 10">4H37-19</strain>
    </source>
</reference>
<dbReference type="PRINTS" id="PR00377">
    <property type="entry name" value="IMPHPHTASES"/>
</dbReference>
<dbReference type="GO" id="GO:0046854">
    <property type="term" value="P:phosphatidylinositol phosphate biosynthetic process"/>
    <property type="evidence" value="ECO:0007669"/>
    <property type="project" value="InterPro"/>
</dbReference>
<feature type="binding site" evidence="7">
    <location>
        <position position="93"/>
    </location>
    <ligand>
        <name>Mg(2+)</name>
        <dbReference type="ChEBI" id="CHEBI:18420"/>
        <label>2</label>
    </ligand>
</feature>
<dbReference type="GO" id="GO:0046872">
    <property type="term" value="F:metal ion binding"/>
    <property type="evidence" value="ECO:0007669"/>
    <property type="project" value="UniProtKB-KW"/>
</dbReference>
<keyword evidence="10" id="KW-1185">Reference proteome</keyword>
<dbReference type="Pfam" id="PF00459">
    <property type="entry name" value="Inositol_P"/>
    <property type="match status" value="1"/>
</dbReference>
<dbReference type="Proteomes" id="UP000516320">
    <property type="component" value="Chromosome"/>
</dbReference>
<evidence type="ECO:0000256" key="4">
    <source>
        <dbReference type="ARBA" id="ARBA00022723"/>
    </source>
</evidence>
<evidence type="ECO:0000256" key="3">
    <source>
        <dbReference type="ARBA" id="ARBA00009759"/>
    </source>
</evidence>
<feature type="binding site" evidence="7">
    <location>
        <position position="95"/>
    </location>
    <ligand>
        <name>Mg(2+)</name>
        <dbReference type="ChEBI" id="CHEBI:18420"/>
        <label>1</label>
        <note>catalytic</note>
    </ligand>
</feature>
<evidence type="ECO:0000256" key="8">
    <source>
        <dbReference type="RuleBase" id="RU364068"/>
    </source>
</evidence>
<keyword evidence="6 7" id="KW-0460">Magnesium</keyword>
<dbReference type="Gene3D" id="3.30.540.10">
    <property type="entry name" value="Fructose-1,6-Bisphosphatase, subunit A, domain 1"/>
    <property type="match status" value="1"/>
</dbReference>
<gene>
    <name evidence="9" type="ORF">GP475_06685</name>
</gene>
<name>A0A7H0SP80_9CORY</name>
<organism evidence="9 10">
    <name type="scientific">Corynebacterium poyangense</name>
    <dbReference type="NCBI Taxonomy" id="2684405"/>
    <lineage>
        <taxon>Bacteria</taxon>
        <taxon>Bacillati</taxon>
        <taxon>Actinomycetota</taxon>
        <taxon>Actinomycetes</taxon>
        <taxon>Mycobacteriales</taxon>
        <taxon>Corynebacteriaceae</taxon>
        <taxon>Corynebacterium</taxon>
    </lineage>
</organism>
<comment type="cofactor">
    <cofactor evidence="2 7 8">
        <name>Mg(2+)</name>
        <dbReference type="ChEBI" id="CHEBI:18420"/>
    </cofactor>
</comment>
<dbReference type="EMBL" id="CP046884">
    <property type="protein sequence ID" value="QNQ90355.1"/>
    <property type="molecule type" value="Genomic_DNA"/>
</dbReference>
<evidence type="ECO:0000256" key="1">
    <source>
        <dbReference type="ARBA" id="ARBA00001033"/>
    </source>
</evidence>
<dbReference type="InterPro" id="IPR033942">
    <property type="entry name" value="IMPase"/>
</dbReference>
<dbReference type="EC" id="3.1.3.25" evidence="8"/>
<dbReference type="GO" id="GO:0008934">
    <property type="term" value="F:inositol monophosphate 1-phosphatase activity"/>
    <property type="evidence" value="ECO:0007669"/>
    <property type="project" value="InterPro"/>
</dbReference>
<dbReference type="InterPro" id="IPR000760">
    <property type="entry name" value="Inositol_monophosphatase-like"/>
</dbReference>
<dbReference type="RefSeq" id="WP_187973670.1">
    <property type="nucleotide sequence ID" value="NZ_CP046884.1"/>
</dbReference>
<accession>A0A7H0SP80</accession>
<dbReference type="GO" id="GO:0006020">
    <property type="term" value="P:inositol metabolic process"/>
    <property type="evidence" value="ECO:0007669"/>
    <property type="project" value="TreeGrafter"/>
</dbReference>
<dbReference type="AlphaFoldDB" id="A0A7H0SP80"/>
<dbReference type="SUPFAM" id="SSF56655">
    <property type="entry name" value="Carbohydrate phosphatase"/>
    <property type="match status" value="1"/>
</dbReference>
<evidence type="ECO:0000256" key="5">
    <source>
        <dbReference type="ARBA" id="ARBA00022801"/>
    </source>
</evidence>
<protein>
    <recommendedName>
        <fullName evidence="8">Inositol-1-monophosphatase</fullName>
        <ecNumber evidence="8">3.1.3.25</ecNumber>
    </recommendedName>
</protein>
<dbReference type="InterPro" id="IPR020583">
    <property type="entry name" value="Inositol_monoP_metal-BS"/>
</dbReference>
<evidence type="ECO:0000256" key="6">
    <source>
        <dbReference type="ARBA" id="ARBA00022842"/>
    </source>
</evidence>
<comment type="catalytic activity">
    <reaction evidence="1 8">
        <text>a myo-inositol phosphate + H2O = myo-inositol + phosphate</text>
        <dbReference type="Rhea" id="RHEA:24056"/>
        <dbReference type="ChEBI" id="CHEBI:15377"/>
        <dbReference type="ChEBI" id="CHEBI:17268"/>
        <dbReference type="ChEBI" id="CHEBI:43474"/>
        <dbReference type="ChEBI" id="CHEBI:84139"/>
        <dbReference type="EC" id="3.1.3.25"/>
    </reaction>
</comment>
<dbReference type="KEGG" id="cpoy:GP475_06685"/>
<dbReference type="InterPro" id="IPR020550">
    <property type="entry name" value="Inositol_monophosphatase_CS"/>
</dbReference>
<dbReference type="PROSITE" id="PS00630">
    <property type="entry name" value="IMP_2"/>
    <property type="match status" value="1"/>
</dbReference>
<dbReference type="PANTHER" id="PTHR20854">
    <property type="entry name" value="INOSITOL MONOPHOSPHATASE"/>
    <property type="match status" value="1"/>
</dbReference>
<evidence type="ECO:0000256" key="2">
    <source>
        <dbReference type="ARBA" id="ARBA00001946"/>
    </source>
</evidence>
<dbReference type="Gene3D" id="3.40.190.80">
    <property type="match status" value="1"/>
</dbReference>
<proteinExistence type="inferred from homology"/>
<feature type="binding site" evidence="7">
    <location>
        <position position="77"/>
    </location>
    <ligand>
        <name>Mg(2+)</name>
        <dbReference type="ChEBI" id="CHEBI:18420"/>
        <label>1</label>
        <note>catalytic</note>
    </ligand>
</feature>
<keyword evidence="5 8" id="KW-0378">Hydrolase</keyword>
<sequence>MVAMENSAEQLRDIAVDIARGAAQKIRTRRDELGDIHQHSETKSSLVDPVTVVDTLAEEYICGELEKLRPHDGIIGEEGTERPSRSGISWIIDPIDGTVNFLYGIPHYAVSIAAACDGEVIAGVVVDVTSDAVYHAIEQGGAYKTTPTTTVRLRCHEPADLARSLVATGFGYTATRRAEQVKILVQLLPEIRDIRREGSAALDFCSLAEGRVDAYYEHGINCWDYAAGSLIAAEAGAVVTTPPLSVSGREGNVVWAASPVIAQAFSERLEAIGAMTPMRP</sequence>